<sequence>VQRYVEAEGSALWMTPLMMQLTALARRVAMQLDQAKRSERAERPDQENNAYLKKLVALYRDFLKVLNKERTKRAGHVWI</sequence>
<evidence type="ECO:0000313" key="1">
    <source>
        <dbReference type="EMBL" id="CAE7940924.1"/>
    </source>
</evidence>
<dbReference type="Proteomes" id="UP000601435">
    <property type="component" value="Unassembled WGS sequence"/>
</dbReference>
<reference evidence="1" key="1">
    <citation type="submission" date="2021-02" db="EMBL/GenBank/DDBJ databases">
        <authorList>
            <person name="Dougan E. K."/>
            <person name="Rhodes N."/>
            <person name="Thang M."/>
            <person name="Chan C."/>
        </authorList>
    </citation>
    <scope>NUCLEOTIDE SEQUENCE</scope>
</reference>
<feature type="non-terminal residue" evidence="1">
    <location>
        <position position="1"/>
    </location>
</feature>
<accession>A0A813CD31</accession>
<proteinExistence type="predicted"/>
<dbReference type="EMBL" id="CAJNJA010092641">
    <property type="protein sequence ID" value="CAE7940924.1"/>
    <property type="molecule type" value="Genomic_DNA"/>
</dbReference>
<organism evidence="1 2">
    <name type="scientific">Symbiodinium necroappetens</name>
    <dbReference type="NCBI Taxonomy" id="1628268"/>
    <lineage>
        <taxon>Eukaryota</taxon>
        <taxon>Sar</taxon>
        <taxon>Alveolata</taxon>
        <taxon>Dinophyceae</taxon>
        <taxon>Suessiales</taxon>
        <taxon>Symbiodiniaceae</taxon>
        <taxon>Symbiodinium</taxon>
    </lineage>
</organism>
<protein>
    <submittedName>
        <fullName evidence="1">PCID2 protein</fullName>
    </submittedName>
</protein>
<keyword evidence="2" id="KW-1185">Reference proteome</keyword>
<comment type="caution">
    <text evidence="1">The sequence shown here is derived from an EMBL/GenBank/DDBJ whole genome shotgun (WGS) entry which is preliminary data.</text>
</comment>
<dbReference type="OrthoDB" id="10252687at2759"/>
<name>A0A813CD31_9DINO</name>
<gene>
    <name evidence="1" type="primary">PCID2</name>
    <name evidence="1" type="ORF">SNEC2469_LOCUS34085</name>
</gene>
<feature type="non-terminal residue" evidence="1">
    <location>
        <position position="79"/>
    </location>
</feature>
<evidence type="ECO:0000313" key="2">
    <source>
        <dbReference type="Proteomes" id="UP000601435"/>
    </source>
</evidence>
<dbReference type="AlphaFoldDB" id="A0A813CD31"/>